<dbReference type="Gene3D" id="3.40.50.150">
    <property type="entry name" value="Vaccinia Virus protein VP39"/>
    <property type="match status" value="1"/>
</dbReference>
<dbReference type="InterPro" id="IPR013216">
    <property type="entry name" value="Methyltransf_11"/>
</dbReference>
<comment type="caution">
    <text evidence="2">The sequence shown here is derived from an EMBL/GenBank/DDBJ whole genome shotgun (WGS) entry which is preliminary data.</text>
</comment>
<dbReference type="GO" id="GO:0032259">
    <property type="term" value="P:methylation"/>
    <property type="evidence" value="ECO:0007669"/>
    <property type="project" value="UniProtKB-KW"/>
</dbReference>
<dbReference type="AlphaFoldDB" id="A0A511YXZ6"/>
<sequence length="252" mass="28110">MDTHVATNAAYWDGRAPHWVDAGRVNWAAQEPQWGVFGIPQSVVPVLPEDVDGLDVVELGCGTGYVSAWLARRGARPVGIDVSVEQLATARALQEEFGLEFPLVHGNAEELPFPDASFDLAITEYGAVTWCDPYRWIPEAVRVLRPGGRLVFLRTGVLMSLCEPQEGTVAAQLLRPLFGLHRLEWDDPEGRCVEFNLPHGEMVRLLASCGMVLEDLIEVQVPEDAQTSFPYVTAEWARQWPCEEVWFARKRG</sequence>
<keyword evidence="2" id="KW-0489">Methyltransferase</keyword>
<organism evidence="2 3">
    <name type="scientific">Actinotalea fermentans</name>
    <dbReference type="NCBI Taxonomy" id="43671"/>
    <lineage>
        <taxon>Bacteria</taxon>
        <taxon>Bacillati</taxon>
        <taxon>Actinomycetota</taxon>
        <taxon>Actinomycetes</taxon>
        <taxon>Micrococcales</taxon>
        <taxon>Cellulomonadaceae</taxon>
        <taxon>Actinotalea</taxon>
    </lineage>
</organism>
<dbReference type="RefSeq" id="WP_222594374.1">
    <property type="nucleotide sequence ID" value="NZ_BJYK01000005.1"/>
</dbReference>
<protein>
    <submittedName>
        <fullName evidence="2">SAM-dependent methyltransferase</fullName>
    </submittedName>
</protein>
<dbReference type="Proteomes" id="UP000321484">
    <property type="component" value="Unassembled WGS sequence"/>
</dbReference>
<dbReference type="CDD" id="cd02440">
    <property type="entry name" value="AdoMet_MTases"/>
    <property type="match status" value="1"/>
</dbReference>
<proteinExistence type="predicted"/>
<dbReference type="GO" id="GO:0008757">
    <property type="term" value="F:S-adenosylmethionine-dependent methyltransferase activity"/>
    <property type="evidence" value="ECO:0007669"/>
    <property type="project" value="InterPro"/>
</dbReference>
<evidence type="ECO:0000259" key="1">
    <source>
        <dbReference type="Pfam" id="PF08241"/>
    </source>
</evidence>
<evidence type="ECO:0000313" key="2">
    <source>
        <dbReference type="EMBL" id="GEN80067.1"/>
    </source>
</evidence>
<dbReference type="Pfam" id="PF08241">
    <property type="entry name" value="Methyltransf_11"/>
    <property type="match status" value="1"/>
</dbReference>
<keyword evidence="2" id="KW-0808">Transferase</keyword>
<dbReference type="PANTHER" id="PTHR43591">
    <property type="entry name" value="METHYLTRANSFERASE"/>
    <property type="match status" value="1"/>
</dbReference>
<dbReference type="EMBL" id="BJYK01000005">
    <property type="protein sequence ID" value="GEN80067.1"/>
    <property type="molecule type" value="Genomic_DNA"/>
</dbReference>
<accession>A0A511YXZ6</accession>
<reference evidence="2 3" key="1">
    <citation type="submission" date="2019-07" db="EMBL/GenBank/DDBJ databases">
        <title>Whole genome shotgun sequence of Actinotalea fermentans NBRC 105374.</title>
        <authorList>
            <person name="Hosoyama A."/>
            <person name="Uohara A."/>
            <person name="Ohji S."/>
            <person name="Ichikawa N."/>
        </authorList>
    </citation>
    <scope>NUCLEOTIDE SEQUENCE [LARGE SCALE GENOMIC DNA]</scope>
    <source>
        <strain evidence="2 3">NBRC 105374</strain>
    </source>
</reference>
<dbReference type="SUPFAM" id="SSF53335">
    <property type="entry name" value="S-adenosyl-L-methionine-dependent methyltransferases"/>
    <property type="match status" value="1"/>
</dbReference>
<name>A0A511YXZ6_9CELL</name>
<gene>
    <name evidence="2" type="ORF">AFE02nite_18010</name>
</gene>
<dbReference type="PANTHER" id="PTHR43591:SF24">
    <property type="entry name" value="2-METHOXY-6-POLYPRENYL-1,4-BENZOQUINOL METHYLASE, MITOCHONDRIAL"/>
    <property type="match status" value="1"/>
</dbReference>
<evidence type="ECO:0000313" key="3">
    <source>
        <dbReference type="Proteomes" id="UP000321484"/>
    </source>
</evidence>
<dbReference type="InterPro" id="IPR029063">
    <property type="entry name" value="SAM-dependent_MTases_sf"/>
</dbReference>
<keyword evidence="3" id="KW-1185">Reference proteome</keyword>
<feature type="domain" description="Methyltransferase type 11" evidence="1">
    <location>
        <begin position="58"/>
        <end position="152"/>
    </location>
</feature>